<evidence type="ECO:0000259" key="4">
    <source>
        <dbReference type="PROSITE" id="PS51747"/>
    </source>
</evidence>
<evidence type="ECO:0000313" key="6">
    <source>
        <dbReference type="Proteomes" id="UP000007875"/>
    </source>
</evidence>
<dbReference type="CDD" id="cd01285">
    <property type="entry name" value="nucleoside_deaminase"/>
    <property type="match status" value="1"/>
</dbReference>
<dbReference type="Ensembl" id="ENSCSAVT00000004793.1">
    <property type="protein sequence ID" value="ENSCSAVP00000004726.1"/>
    <property type="gene ID" value="ENSCSAVG00000002811.1"/>
</dbReference>
<evidence type="ECO:0000256" key="3">
    <source>
        <dbReference type="ARBA" id="ARBA00038160"/>
    </source>
</evidence>
<reference evidence="5" key="2">
    <citation type="submission" date="2025-08" db="UniProtKB">
        <authorList>
            <consortium name="Ensembl"/>
        </authorList>
    </citation>
    <scope>IDENTIFICATION</scope>
</reference>
<dbReference type="PROSITE" id="PS51747">
    <property type="entry name" value="CYT_DCMP_DEAMINASES_2"/>
    <property type="match status" value="1"/>
</dbReference>
<comment type="similarity">
    <text evidence="3">Belongs to the cytidine and deoxycytidylate deaminase family. ADAT3 subfamily.</text>
</comment>
<dbReference type="PANTHER" id="PTHR11079:SF156">
    <property type="entry name" value="INACTIVE TRNA-SPECIFIC ADENOSINE DEAMINASE-LIKE PROTEIN 3-RELATED"/>
    <property type="match status" value="1"/>
</dbReference>
<dbReference type="SMR" id="H2YHC7"/>
<dbReference type="InterPro" id="IPR002125">
    <property type="entry name" value="CMP_dCMP_dom"/>
</dbReference>
<name>H2YHC7_CIOSA</name>
<dbReference type="Pfam" id="PF00383">
    <property type="entry name" value="dCMP_cyt_deam_1"/>
    <property type="match status" value="1"/>
</dbReference>
<evidence type="ECO:0000256" key="2">
    <source>
        <dbReference type="ARBA" id="ARBA00022694"/>
    </source>
</evidence>
<dbReference type="GO" id="GO:0052717">
    <property type="term" value="F:tRNA-specific adenosine-34 deaminase activity"/>
    <property type="evidence" value="ECO:0007669"/>
    <property type="project" value="TreeGrafter"/>
</dbReference>
<reference evidence="5" key="3">
    <citation type="submission" date="2025-09" db="UniProtKB">
        <authorList>
            <consortium name="Ensembl"/>
        </authorList>
    </citation>
    <scope>IDENTIFICATION</scope>
</reference>
<dbReference type="HOGENOM" id="CLU_013817_2_1_1"/>
<dbReference type="GeneTree" id="ENSGT00390000010706"/>
<keyword evidence="2" id="KW-0819">tRNA processing</keyword>
<dbReference type="GO" id="GO:0005634">
    <property type="term" value="C:nucleus"/>
    <property type="evidence" value="ECO:0007669"/>
    <property type="project" value="TreeGrafter"/>
</dbReference>
<dbReference type="OMA" id="CPLCAMA"/>
<dbReference type="AlphaFoldDB" id="H2YHC7"/>
<dbReference type="InterPro" id="IPR016193">
    <property type="entry name" value="Cytidine_deaminase-like"/>
</dbReference>
<reference evidence="6" key="1">
    <citation type="submission" date="2003-08" db="EMBL/GenBank/DDBJ databases">
        <authorList>
            <person name="Birren B."/>
            <person name="Nusbaum C."/>
            <person name="Abebe A."/>
            <person name="Abouelleil A."/>
            <person name="Adekoya E."/>
            <person name="Ait-zahra M."/>
            <person name="Allen N."/>
            <person name="Allen T."/>
            <person name="An P."/>
            <person name="Anderson M."/>
            <person name="Anderson S."/>
            <person name="Arachchi H."/>
            <person name="Armbruster J."/>
            <person name="Bachantsang P."/>
            <person name="Baldwin J."/>
            <person name="Barry A."/>
            <person name="Bayul T."/>
            <person name="Blitshsteyn B."/>
            <person name="Bloom T."/>
            <person name="Blye J."/>
            <person name="Boguslavskiy L."/>
            <person name="Borowsky M."/>
            <person name="Boukhgalter B."/>
            <person name="Brunache A."/>
            <person name="Butler J."/>
            <person name="Calixte N."/>
            <person name="Calvo S."/>
            <person name="Camarata J."/>
            <person name="Campo K."/>
            <person name="Chang J."/>
            <person name="Cheshatsang Y."/>
            <person name="Citroen M."/>
            <person name="Collymore A."/>
            <person name="Considine T."/>
            <person name="Cook A."/>
            <person name="Cooke P."/>
            <person name="Corum B."/>
            <person name="Cuomo C."/>
            <person name="David R."/>
            <person name="Dawoe T."/>
            <person name="Degray S."/>
            <person name="Dodge S."/>
            <person name="Dooley K."/>
            <person name="Dorje P."/>
            <person name="Dorjee K."/>
            <person name="Dorris L."/>
            <person name="Duffey N."/>
            <person name="Dupes A."/>
            <person name="Elkins T."/>
            <person name="Engels R."/>
            <person name="Erickson J."/>
            <person name="Farina A."/>
            <person name="Faro S."/>
            <person name="Ferreira P."/>
            <person name="Fischer H."/>
            <person name="Fitzgerald M."/>
            <person name="Foley K."/>
            <person name="Gage D."/>
            <person name="Galagan J."/>
            <person name="Gearin G."/>
            <person name="Gnerre S."/>
            <person name="Gnirke A."/>
            <person name="Goyette A."/>
            <person name="Graham J."/>
            <person name="Grandbois E."/>
            <person name="Gyaltsen K."/>
            <person name="Hafez N."/>
            <person name="Hagopian D."/>
            <person name="Hagos B."/>
            <person name="Hall J."/>
            <person name="Hatcher B."/>
            <person name="Heller A."/>
            <person name="Higgins H."/>
            <person name="Honan T."/>
            <person name="Horn A."/>
            <person name="Houde N."/>
            <person name="Hughes L."/>
            <person name="Hulme W."/>
            <person name="Husby E."/>
            <person name="Iliev I."/>
            <person name="Jaffe D."/>
            <person name="Jones C."/>
            <person name="Kamal M."/>
            <person name="Kamat A."/>
            <person name="Kamvysselis M."/>
            <person name="Karlsson E."/>
            <person name="Kells C."/>
            <person name="Kieu A."/>
            <person name="Kisner P."/>
            <person name="Kodira C."/>
            <person name="Kulbokas E."/>
            <person name="Labutti K."/>
            <person name="Lama D."/>
            <person name="Landers T."/>
            <person name="Leger J."/>
            <person name="Levine S."/>
            <person name="Lewis D."/>
            <person name="Lewis T."/>
            <person name="Lindblad-toh K."/>
            <person name="Liu X."/>
            <person name="Lokyitsang T."/>
            <person name="Lokyitsang Y."/>
            <person name="Lucien O."/>
            <person name="Lui A."/>
            <person name="Ma L.J."/>
            <person name="Mabbitt R."/>
            <person name="Macdonald J."/>
            <person name="Maclean C."/>
            <person name="Major J."/>
            <person name="Manning J."/>
            <person name="Marabella R."/>
            <person name="Maru K."/>
            <person name="Matthews C."/>
            <person name="Mauceli E."/>
            <person name="Mccarthy M."/>
            <person name="Mcdonough S."/>
            <person name="Mcghee T."/>
            <person name="Meldrim J."/>
            <person name="Meneus L."/>
            <person name="Mesirov J."/>
            <person name="Mihalev A."/>
            <person name="Mihova T."/>
            <person name="Mikkelsen T."/>
            <person name="Mlenga V."/>
            <person name="Moru K."/>
            <person name="Mozes J."/>
            <person name="Mulrain L."/>
            <person name="Munson G."/>
            <person name="Naylor J."/>
            <person name="Newes C."/>
            <person name="Nguyen C."/>
            <person name="Nguyen N."/>
            <person name="Nguyen T."/>
            <person name="Nicol R."/>
            <person name="Nielsen C."/>
            <person name="Nizzari M."/>
            <person name="Norbu C."/>
            <person name="Norbu N."/>
            <person name="O'donnell P."/>
            <person name="Okoawo O."/>
            <person name="O'leary S."/>
            <person name="Omotosho B."/>
            <person name="O'neill K."/>
            <person name="Osman S."/>
            <person name="Parker S."/>
            <person name="Perrin D."/>
            <person name="Phunkhang P."/>
            <person name="Piqani B."/>
            <person name="Purcell S."/>
            <person name="Rachupka T."/>
            <person name="Ramasamy U."/>
            <person name="Rameau R."/>
            <person name="Ray V."/>
            <person name="Raymond C."/>
            <person name="Retta R."/>
            <person name="Richardson S."/>
            <person name="Rise C."/>
            <person name="Rodriguez J."/>
            <person name="Rogers J."/>
            <person name="Rogov P."/>
            <person name="Rutman M."/>
            <person name="Schupbach R."/>
            <person name="Seaman C."/>
            <person name="Settipalli S."/>
            <person name="Sharpe T."/>
            <person name="Sheridan J."/>
            <person name="Sherpa N."/>
            <person name="Shi J."/>
            <person name="Smirnov S."/>
            <person name="Smith C."/>
            <person name="Sougnez C."/>
            <person name="Spencer B."/>
            <person name="Stalker J."/>
            <person name="Stange-thomann N."/>
            <person name="Stavropoulos S."/>
            <person name="Stetson K."/>
            <person name="Stone C."/>
            <person name="Stone S."/>
            <person name="Stubbs M."/>
            <person name="Talamas J."/>
            <person name="Tchuinga P."/>
            <person name="Tenzing P."/>
            <person name="Tesfaye S."/>
            <person name="Theodore J."/>
            <person name="Thoulutsang Y."/>
            <person name="Topham K."/>
            <person name="Towey S."/>
            <person name="Tsamla T."/>
            <person name="Tsomo N."/>
            <person name="Vallee D."/>
            <person name="Vassiliev H."/>
            <person name="Venkataraman V."/>
            <person name="Vinson J."/>
            <person name="Vo A."/>
            <person name="Wade C."/>
            <person name="Wang S."/>
            <person name="Wangchuk T."/>
            <person name="Wangdi T."/>
            <person name="Whittaker C."/>
            <person name="Wilkinson J."/>
            <person name="Wu Y."/>
            <person name="Wyman D."/>
            <person name="Yadav S."/>
            <person name="Yang S."/>
            <person name="Yang X."/>
            <person name="Yeager S."/>
            <person name="Yee E."/>
            <person name="Young G."/>
            <person name="Zainoun J."/>
            <person name="Zembeck L."/>
            <person name="Zimmer A."/>
            <person name="Zody M."/>
            <person name="Lander E."/>
        </authorList>
    </citation>
    <scope>NUCLEOTIDE SEQUENCE [LARGE SCALE GENOMIC DNA]</scope>
</reference>
<proteinExistence type="inferred from homology"/>
<dbReference type="PANTHER" id="PTHR11079">
    <property type="entry name" value="CYTOSINE DEAMINASE FAMILY MEMBER"/>
    <property type="match status" value="1"/>
</dbReference>
<evidence type="ECO:0000256" key="1">
    <source>
        <dbReference type="ARBA" id="ARBA00001947"/>
    </source>
</evidence>
<dbReference type="STRING" id="51511.ENSCSAVP00000004726"/>
<accession>H2YHC7</accession>
<feature type="domain" description="CMP/dCMP-type deaminase" evidence="4">
    <location>
        <begin position="161"/>
        <end position="315"/>
    </location>
</feature>
<protein>
    <recommendedName>
        <fullName evidence="4">CMP/dCMP-type deaminase domain-containing protein</fullName>
    </recommendedName>
</protein>
<evidence type="ECO:0000313" key="5">
    <source>
        <dbReference type="Ensembl" id="ENSCSAVP00000004726.1"/>
    </source>
</evidence>
<dbReference type="FunCoup" id="H2YHC7">
    <property type="interactions" value="89"/>
</dbReference>
<dbReference type="GO" id="GO:0008033">
    <property type="term" value="P:tRNA processing"/>
    <property type="evidence" value="ECO:0007669"/>
    <property type="project" value="UniProtKB-KW"/>
</dbReference>
<dbReference type="SUPFAM" id="SSF53927">
    <property type="entry name" value="Cytidine deaminase-like"/>
    <property type="match status" value="1"/>
</dbReference>
<dbReference type="GO" id="GO:0005737">
    <property type="term" value="C:cytoplasm"/>
    <property type="evidence" value="ECO:0007669"/>
    <property type="project" value="TreeGrafter"/>
</dbReference>
<dbReference type="InParanoid" id="H2YHC7"/>
<dbReference type="Gene3D" id="3.40.140.10">
    <property type="entry name" value="Cytidine Deaminase, domain 2"/>
    <property type="match status" value="1"/>
</dbReference>
<sequence length="326" mass="36421">WNLQTIYGNEYSPSKAALNLVKSIACSIVNKKFASIILKCLHENYPMTGLQHVKRIRTVKSTEGDCLQVLVFVGTKHLHASELHVLETNMETKKSPLDSIQSLNEIKEYLTSFVPVQVPIVPPLTREQFEMCQLYWPVSFHENKAVSQLMNCSLFTDADYCIMESNMKLAIQTAAAGKLMHPSANVGAVVVDSVSNSVIATAYDLRNIPCEINKGIMVAHPLNHATMVAIDLVAYSQGGGSYNYKDLLKMNDNSNYICTNLTLYVTREPCIMCCMALLHSRIKRVFYGTSFVGGGFGSSYKLNTIKELNHRFEVFQGVLENECSRL</sequence>
<organism evidence="5 6">
    <name type="scientific">Ciona savignyi</name>
    <name type="common">Pacific transparent sea squirt</name>
    <dbReference type="NCBI Taxonomy" id="51511"/>
    <lineage>
        <taxon>Eukaryota</taxon>
        <taxon>Metazoa</taxon>
        <taxon>Chordata</taxon>
        <taxon>Tunicata</taxon>
        <taxon>Ascidiacea</taxon>
        <taxon>Phlebobranchia</taxon>
        <taxon>Cionidae</taxon>
        <taxon>Ciona</taxon>
    </lineage>
</organism>
<dbReference type="Proteomes" id="UP000007875">
    <property type="component" value="Unassembled WGS sequence"/>
</dbReference>
<dbReference type="eggNOG" id="KOG2771">
    <property type="taxonomic scope" value="Eukaryota"/>
</dbReference>
<comment type="cofactor">
    <cofactor evidence="1">
        <name>Zn(2+)</name>
        <dbReference type="ChEBI" id="CHEBI:29105"/>
    </cofactor>
</comment>
<keyword evidence="6" id="KW-1185">Reference proteome</keyword>